<gene>
    <name evidence="2" type="ORF">B1C78_06870</name>
</gene>
<dbReference type="GO" id="GO:0006355">
    <property type="term" value="P:regulation of DNA-templated transcription"/>
    <property type="evidence" value="ECO:0007669"/>
    <property type="project" value="InterPro"/>
</dbReference>
<comment type="caution">
    <text evidence="2">The sequence shown here is derived from an EMBL/GenBank/DDBJ whole genome shotgun (WGS) entry which is preliminary data.</text>
</comment>
<name>A0A1V3NJY9_9GAMM</name>
<dbReference type="Proteomes" id="UP000189462">
    <property type="component" value="Unassembled WGS sequence"/>
</dbReference>
<dbReference type="Gene3D" id="1.10.10.10">
    <property type="entry name" value="Winged helix-like DNA-binding domain superfamily/Winged helix DNA-binding domain"/>
    <property type="match status" value="1"/>
</dbReference>
<dbReference type="STRING" id="108003.B1C78_06870"/>
<protein>
    <recommendedName>
        <fullName evidence="1">HTH luxR-type domain-containing protein</fullName>
    </recommendedName>
</protein>
<proteinExistence type="predicted"/>
<reference evidence="2 3" key="1">
    <citation type="submission" date="2017-02" db="EMBL/GenBank/DDBJ databases">
        <title>Genomic diversity within the haloalkaliphilic genus Thioalkalivibrio.</title>
        <authorList>
            <person name="Ahn A.-C."/>
            <person name="Meier-Kolthoff J."/>
            <person name="Overmars L."/>
            <person name="Richter M."/>
            <person name="Woyke T."/>
            <person name="Sorokin D.Y."/>
            <person name="Muyzer G."/>
        </authorList>
    </citation>
    <scope>NUCLEOTIDE SEQUENCE [LARGE SCALE GENOMIC DNA]</scope>
    <source>
        <strain evidence="2 3">ALJD</strain>
    </source>
</reference>
<dbReference type="InterPro" id="IPR000792">
    <property type="entry name" value="Tscrpt_reg_LuxR_C"/>
</dbReference>
<dbReference type="InterPro" id="IPR016032">
    <property type="entry name" value="Sig_transdc_resp-reg_C-effctor"/>
</dbReference>
<accession>A0A1V3NJY9</accession>
<dbReference type="OrthoDB" id="5560285at2"/>
<dbReference type="RefSeq" id="WP_077278412.1">
    <property type="nucleotide sequence ID" value="NZ_MVBK01000039.1"/>
</dbReference>
<dbReference type="GO" id="GO:0003677">
    <property type="term" value="F:DNA binding"/>
    <property type="evidence" value="ECO:0007669"/>
    <property type="project" value="InterPro"/>
</dbReference>
<feature type="domain" description="HTH luxR-type" evidence="1">
    <location>
        <begin position="313"/>
        <end position="370"/>
    </location>
</feature>
<keyword evidence="3" id="KW-1185">Reference proteome</keyword>
<dbReference type="SUPFAM" id="SSF46894">
    <property type="entry name" value="C-terminal effector domain of the bipartite response regulators"/>
    <property type="match status" value="1"/>
</dbReference>
<evidence type="ECO:0000259" key="1">
    <source>
        <dbReference type="SMART" id="SM00421"/>
    </source>
</evidence>
<dbReference type="AlphaFoldDB" id="A0A1V3NJY9"/>
<evidence type="ECO:0000313" key="2">
    <source>
        <dbReference type="EMBL" id="OOG25370.1"/>
    </source>
</evidence>
<dbReference type="EMBL" id="MVBK01000039">
    <property type="protein sequence ID" value="OOG25370.1"/>
    <property type="molecule type" value="Genomic_DNA"/>
</dbReference>
<evidence type="ECO:0000313" key="3">
    <source>
        <dbReference type="Proteomes" id="UP000189462"/>
    </source>
</evidence>
<dbReference type="SMART" id="SM00421">
    <property type="entry name" value="HTH_LUXR"/>
    <property type="match status" value="1"/>
</dbReference>
<dbReference type="InterPro" id="IPR036388">
    <property type="entry name" value="WH-like_DNA-bd_sf"/>
</dbReference>
<organism evidence="2 3">
    <name type="scientific">Thioalkalivibrio denitrificans</name>
    <dbReference type="NCBI Taxonomy" id="108003"/>
    <lineage>
        <taxon>Bacteria</taxon>
        <taxon>Pseudomonadati</taxon>
        <taxon>Pseudomonadota</taxon>
        <taxon>Gammaproteobacteria</taxon>
        <taxon>Chromatiales</taxon>
        <taxon>Ectothiorhodospiraceae</taxon>
        <taxon>Thioalkalivibrio</taxon>
    </lineage>
</organism>
<sequence>MDALNQLIDRIYAAAVDATVWPEVMESLQDAFRCTSVGLYCADMHSGDVSVVELRDIDPGYVRDYVQYYMRDNPWCRVPELQVPGCIRTDRSLDAYYKRPGYYRSTEYYNDWMKPQGFIHSLSTTLRSDGDLRTKFYMYRGQRPGEFTRPEFRRFQNLSGHLMRAVGVAYRLNQREAGTAGGLSVLDHLRFGVILLDTGLRLVHANRFAEELLARGEGLHVRDARVRALHAEDNRALEATLSGALSVHMGWSTDLPQAAGIRRERGRRPLRATAVPLARLSESLFMVRRAAVALMISDPELEAVVPDHWLRHRYGLTGAEARLARSLVRGESLRAAADSNGLTYETARWYLKNIFQKTGTGGQPQLVKTLLSEQVLEAGFVEPRIETAVTDSARPQLPRIRNGIGTSQRRPC</sequence>